<dbReference type="Pfam" id="PF13302">
    <property type="entry name" value="Acetyltransf_3"/>
    <property type="match status" value="1"/>
</dbReference>
<dbReference type="Gene3D" id="3.40.630.30">
    <property type="match status" value="1"/>
</dbReference>
<feature type="domain" description="N-acetyltransferase" evidence="1">
    <location>
        <begin position="16"/>
        <end position="181"/>
    </location>
</feature>
<name>A0A090Q060_9FLAO</name>
<evidence type="ECO:0000313" key="3">
    <source>
        <dbReference type="Proteomes" id="UP000029221"/>
    </source>
</evidence>
<dbReference type="AlphaFoldDB" id="A0A090Q060"/>
<dbReference type="InterPro" id="IPR051531">
    <property type="entry name" value="N-acetyltransferase"/>
</dbReference>
<dbReference type="InterPro" id="IPR016181">
    <property type="entry name" value="Acyl_CoA_acyltransferase"/>
</dbReference>
<dbReference type="eggNOG" id="COG1670">
    <property type="taxonomic scope" value="Bacteria"/>
</dbReference>
<dbReference type="Proteomes" id="UP000029221">
    <property type="component" value="Unassembled WGS sequence"/>
</dbReference>
<dbReference type="PANTHER" id="PTHR43792:SF1">
    <property type="entry name" value="N-ACETYLTRANSFERASE DOMAIN-CONTAINING PROTEIN"/>
    <property type="match status" value="1"/>
</dbReference>
<comment type="caution">
    <text evidence="2">The sequence shown here is derived from an EMBL/GenBank/DDBJ whole genome shotgun (WGS) entry which is preliminary data.</text>
</comment>
<reference evidence="2" key="1">
    <citation type="journal article" date="2014" name="Genome Announc.">
        <title>Draft Genome Sequences of Marine Flavobacterium Nonlabens Strains NR17, NR24, NR27, NR32, NR33, and Ara13.</title>
        <authorList>
            <person name="Nakanishi M."/>
            <person name="Meirelles P."/>
            <person name="Suzuki R."/>
            <person name="Takatani N."/>
            <person name="Mino S."/>
            <person name="Suda W."/>
            <person name="Oshima K."/>
            <person name="Hattori M."/>
            <person name="Ohkuma M."/>
            <person name="Hosokawa M."/>
            <person name="Miyashita K."/>
            <person name="Thompson F.L."/>
            <person name="Niwa A."/>
            <person name="Sawabe T."/>
            <person name="Sawabe T."/>
        </authorList>
    </citation>
    <scope>NUCLEOTIDE SEQUENCE [LARGE SCALE GENOMIC DNA]</scope>
    <source>
        <strain evidence="2">JCM 19294</strain>
    </source>
</reference>
<gene>
    <name evidence="2" type="ORF">JCM19294_2334</name>
</gene>
<keyword evidence="2" id="KW-0808">Transferase</keyword>
<accession>A0A090Q060</accession>
<dbReference type="PROSITE" id="PS51186">
    <property type="entry name" value="GNAT"/>
    <property type="match status" value="1"/>
</dbReference>
<dbReference type="PANTHER" id="PTHR43792">
    <property type="entry name" value="GNAT FAMILY, PUTATIVE (AFU_ORTHOLOGUE AFUA_3G00765)-RELATED-RELATED"/>
    <property type="match status" value="1"/>
</dbReference>
<dbReference type="InterPro" id="IPR000182">
    <property type="entry name" value="GNAT_dom"/>
</dbReference>
<evidence type="ECO:0000259" key="1">
    <source>
        <dbReference type="PROSITE" id="PS51186"/>
    </source>
</evidence>
<protein>
    <submittedName>
        <fullName evidence="2">Acetyltransferase</fullName>
    </submittedName>
</protein>
<evidence type="ECO:0000313" key="2">
    <source>
        <dbReference type="EMBL" id="GAK95552.1"/>
    </source>
</evidence>
<dbReference type="EMBL" id="BBML01000001">
    <property type="protein sequence ID" value="GAK95552.1"/>
    <property type="molecule type" value="Genomic_DNA"/>
</dbReference>
<proteinExistence type="predicted"/>
<sequence>MERSKGLMPTLETERLLLRPFEISDKEFVFDLHKDPQVMQYTGKQPMTTVLEAKLLLDEILHPEKGQYASYQLGRYAVIDKSIGKKIGSAGLNYTQSKNIIEIGYKFLKEFWGQGYATESCKALLDHGFNTRNFDSIAAHIAEENIGSQIVAERLGMQIHHRLLWEGVIPGRFYTMSKSTFQANNL</sequence>
<dbReference type="SUPFAM" id="SSF55729">
    <property type="entry name" value="Acyl-CoA N-acyltransferases (Nat)"/>
    <property type="match status" value="1"/>
</dbReference>
<organism evidence="2 3">
    <name type="scientific">Nonlabens tegetincola</name>
    <dbReference type="NCBI Taxonomy" id="323273"/>
    <lineage>
        <taxon>Bacteria</taxon>
        <taxon>Pseudomonadati</taxon>
        <taxon>Bacteroidota</taxon>
        <taxon>Flavobacteriia</taxon>
        <taxon>Flavobacteriales</taxon>
        <taxon>Flavobacteriaceae</taxon>
        <taxon>Nonlabens</taxon>
    </lineage>
</organism>
<dbReference type="GO" id="GO:0016747">
    <property type="term" value="F:acyltransferase activity, transferring groups other than amino-acyl groups"/>
    <property type="evidence" value="ECO:0007669"/>
    <property type="project" value="InterPro"/>
</dbReference>
<keyword evidence="3" id="KW-1185">Reference proteome</keyword>